<evidence type="ECO:0000256" key="3">
    <source>
        <dbReference type="ARBA" id="ARBA00007171"/>
    </source>
</evidence>
<feature type="domain" description="PASTA" evidence="8">
    <location>
        <begin position="591"/>
        <end position="653"/>
    </location>
</feature>
<evidence type="ECO:0000256" key="4">
    <source>
        <dbReference type="ARBA" id="ARBA00012448"/>
    </source>
</evidence>
<evidence type="ECO:0000256" key="2">
    <source>
        <dbReference type="ARBA" id="ARBA00004752"/>
    </source>
</evidence>
<dbReference type="SMART" id="SM00740">
    <property type="entry name" value="PASTA"/>
    <property type="match status" value="2"/>
</dbReference>
<dbReference type="UniPathway" id="UPA00219"/>
<keyword evidence="10" id="KW-1185">Reference proteome</keyword>
<dbReference type="SUPFAM" id="SSF56601">
    <property type="entry name" value="beta-lactamase/transpeptidase-like"/>
    <property type="match status" value="1"/>
</dbReference>
<dbReference type="Pfam" id="PF03793">
    <property type="entry name" value="PASTA"/>
    <property type="match status" value="2"/>
</dbReference>
<gene>
    <name evidence="9" type="ORF">DCC39_00485</name>
</gene>
<dbReference type="Proteomes" id="UP000245998">
    <property type="component" value="Unassembled WGS sequence"/>
</dbReference>
<dbReference type="PANTHER" id="PTHR30627">
    <property type="entry name" value="PEPTIDOGLYCAN D,D-TRANSPEPTIDASE"/>
    <property type="match status" value="1"/>
</dbReference>
<evidence type="ECO:0000313" key="10">
    <source>
        <dbReference type="Proteomes" id="UP000245998"/>
    </source>
</evidence>
<sequence length="713" mass="79163">MGQMKNKNINKGAASVVILFVLLFLLLFTRFLYIEITKEVDGKELNTLAQELWTTSKTLEAHRGSIYDRKGNVLAQDIPSYTIYAILDRSYPNHVKDPEETAKQLAPILGASKENLEKILKQKKRFQVEFGAYGRKLTQKQKNKIEELNLPGIGFERETKRYYPNQVFASHIIGFVNENEQSDIQEGVMGLEKSLNKYLIEKNGSVTFKRDGSGTKLPVPDEKIEKPQNGKSVYLTIDENIQLFVEQALNEIEKEYKPERAIAIVANPKTGEILALGNRPSFNPNKRDIANYSNDAISSRFEPGSTMKVFTLAAAIEEGVYNGQEKYQSGKYKVAGGVISDHNNGEGWGSITFDEGVRRSSNVAFSKLAKEKLGFNRLYQYLTKFGFREKTGIDLPDEANSAFRYEAEIEKVTTSFGQGTAVTPIQQIQAATAIANNGVMMRPYVTRKIIDPETDEIILENKPKSTGKPISPETASKVLDILETVVTDGTGQPFAIEGYDIAGKTGTAQIPSPNGGYMKGWGKNIYSFIGMAPKNDPKLVVYVAVDRPKLKGFETGSQATGKLFTSITKNSLQHLNIEPDASEDSKKALSKNSNYGLELEDYAGKKLEEARKELENKGFKVEALGNKDSLIQEQIPYPGSSVLNGERIILKGDGEIKMPNLKGWSLADALKVVEILQLEPKINGSGYVVKQSIKPKESVREKDQITIQLAPPE</sequence>
<comment type="caution">
    <text evidence="9">The sequence shown here is derived from an EMBL/GenBank/DDBJ whole genome shotgun (WGS) entry which is preliminary data.</text>
</comment>
<dbReference type="InterPro" id="IPR005311">
    <property type="entry name" value="PBP_dimer"/>
</dbReference>
<feature type="transmembrane region" description="Helical" evidence="7">
    <location>
        <begin position="12"/>
        <end position="33"/>
    </location>
</feature>
<evidence type="ECO:0000313" key="9">
    <source>
        <dbReference type="EMBL" id="PWA13403.1"/>
    </source>
</evidence>
<feature type="domain" description="PASTA" evidence="8">
    <location>
        <begin position="654"/>
        <end position="711"/>
    </location>
</feature>
<dbReference type="PANTHER" id="PTHR30627:SF26">
    <property type="entry name" value="PENICILLIN-BINDING PROTEIN 2B"/>
    <property type="match status" value="1"/>
</dbReference>
<evidence type="ECO:0000256" key="7">
    <source>
        <dbReference type="SAM" id="Phobius"/>
    </source>
</evidence>
<dbReference type="AlphaFoldDB" id="A0A2U1K8B6"/>
<evidence type="ECO:0000256" key="5">
    <source>
        <dbReference type="ARBA" id="ARBA00023136"/>
    </source>
</evidence>
<dbReference type="GO" id="GO:0005886">
    <property type="term" value="C:plasma membrane"/>
    <property type="evidence" value="ECO:0007669"/>
    <property type="project" value="TreeGrafter"/>
</dbReference>
<dbReference type="FunFam" id="3.40.710.10:FF:000026">
    <property type="entry name" value="Penicillin-binding protein 1"/>
    <property type="match status" value="1"/>
</dbReference>
<dbReference type="GO" id="GO:0008658">
    <property type="term" value="F:penicillin binding"/>
    <property type="evidence" value="ECO:0007669"/>
    <property type="project" value="InterPro"/>
</dbReference>
<organism evidence="9 10">
    <name type="scientific">Pueribacillus theae</name>
    <dbReference type="NCBI Taxonomy" id="2171751"/>
    <lineage>
        <taxon>Bacteria</taxon>
        <taxon>Bacillati</taxon>
        <taxon>Bacillota</taxon>
        <taxon>Bacilli</taxon>
        <taxon>Bacillales</taxon>
        <taxon>Bacillaceae</taxon>
        <taxon>Pueribacillus</taxon>
    </lineage>
</organism>
<dbReference type="GO" id="GO:0009252">
    <property type="term" value="P:peptidoglycan biosynthetic process"/>
    <property type="evidence" value="ECO:0007669"/>
    <property type="project" value="UniProtKB-UniPathway"/>
</dbReference>
<accession>A0A2U1K8B6</accession>
<evidence type="ECO:0000259" key="8">
    <source>
        <dbReference type="PROSITE" id="PS51178"/>
    </source>
</evidence>
<dbReference type="Gene3D" id="3.30.70.2110">
    <property type="match status" value="1"/>
</dbReference>
<dbReference type="GO" id="GO:0071555">
    <property type="term" value="P:cell wall organization"/>
    <property type="evidence" value="ECO:0007669"/>
    <property type="project" value="TreeGrafter"/>
</dbReference>
<reference evidence="9 10" key="1">
    <citation type="submission" date="2018-04" db="EMBL/GenBank/DDBJ databases">
        <title>Camelliibacillus theae gen. nov., sp. nov., isolated from Pu'er tea.</title>
        <authorList>
            <person name="Niu L."/>
        </authorList>
    </citation>
    <scope>NUCLEOTIDE SEQUENCE [LARGE SCALE GENOMIC DNA]</scope>
    <source>
        <strain evidence="9 10">T8</strain>
    </source>
</reference>
<dbReference type="InterPro" id="IPR012338">
    <property type="entry name" value="Beta-lactam/transpept-like"/>
</dbReference>
<dbReference type="Gene3D" id="2.20.70.70">
    <property type="match status" value="1"/>
</dbReference>
<dbReference type="PROSITE" id="PS51178">
    <property type="entry name" value="PASTA"/>
    <property type="match status" value="2"/>
</dbReference>
<dbReference type="InterPro" id="IPR050515">
    <property type="entry name" value="Beta-lactam/transpept"/>
</dbReference>
<keyword evidence="7" id="KW-0812">Transmembrane</keyword>
<dbReference type="OrthoDB" id="9804124at2"/>
<dbReference type="Pfam" id="PF03717">
    <property type="entry name" value="PBP_dimer"/>
    <property type="match status" value="1"/>
</dbReference>
<dbReference type="SUPFAM" id="SSF56519">
    <property type="entry name" value="Penicillin binding protein dimerisation domain"/>
    <property type="match status" value="1"/>
</dbReference>
<dbReference type="RefSeq" id="WP_116552908.1">
    <property type="nucleotide sequence ID" value="NZ_QCZG01000001.1"/>
</dbReference>
<evidence type="ECO:0000256" key="6">
    <source>
        <dbReference type="ARBA" id="ARBA00034000"/>
    </source>
</evidence>
<dbReference type="GO" id="GO:0009002">
    <property type="term" value="F:serine-type D-Ala-D-Ala carboxypeptidase activity"/>
    <property type="evidence" value="ECO:0007669"/>
    <property type="project" value="UniProtKB-EC"/>
</dbReference>
<dbReference type="InterPro" id="IPR001460">
    <property type="entry name" value="PCN-bd_Tpept"/>
</dbReference>
<evidence type="ECO:0000256" key="1">
    <source>
        <dbReference type="ARBA" id="ARBA00004370"/>
    </source>
</evidence>
<name>A0A2U1K8B6_9BACI</name>
<comment type="catalytic activity">
    <reaction evidence="6">
        <text>Preferential cleavage: (Ac)2-L-Lys-D-Ala-|-D-Ala. Also transpeptidation of peptidyl-alanyl moieties that are N-acyl substituents of D-alanine.</text>
        <dbReference type="EC" id="3.4.16.4"/>
    </reaction>
</comment>
<dbReference type="SUPFAM" id="SSF54184">
    <property type="entry name" value="Penicillin-binding protein 2x (pbp-2x), c-terminal domain"/>
    <property type="match status" value="2"/>
</dbReference>
<comment type="similarity">
    <text evidence="3">Belongs to the transpeptidase family.</text>
</comment>
<dbReference type="Gene3D" id="3.40.710.10">
    <property type="entry name" value="DD-peptidase/beta-lactamase superfamily"/>
    <property type="match status" value="1"/>
</dbReference>
<dbReference type="InterPro" id="IPR005543">
    <property type="entry name" value="PASTA_dom"/>
</dbReference>
<dbReference type="Pfam" id="PF00905">
    <property type="entry name" value="Transpeptidase"/>
    <property type="match status" value="1"/>
</dbReference>
<dbReference type="CDD" id="cd06576">
    <property type="entry name" value="PASTA_Pbp2x-like_1"/>
    <property type="match status" value="1"/>
</dbReference>
<comment type="subcellular location">
    <subcellularLocation>
        <location evidence="1">Membrane</location>
    </subcellularLocation>
</comment>
<proteinExistence type="inferred from homology"/>
<comment type="pathway">
    <text evidence="2">Cell wall biogenesis; peptidoglycan biosynthesis.</text>
</comment>
<dbReference type="Gene3D" id="3.90.1310.10">
    <property type="entry name" value="Penicillin-binding protein 2a (Domain 2)"/>
    <property type="match status" value="1"/>
</dbReference>
<protein>
    <recommendedName>
        <fullName evidence="4">serine-type D-Ala-D-Ala carboxypeptidase</fullName>
        <ecNumber evidence="4">3.4.16.4</ecNumber>
    </recommendedName>
</protein>
<keyword evidence="5 7" id="KW-0472">Membrane</keyword>
<dbReference type="CDD" id="cd06575">
    <property type="entry name" value="PASTA_Pbp2x-like_2"/>
    <property type="match status" value="1"/>
</dbReference>
<dbReference type="EMBL" id="QCZG01000001">
    <property type="protein sequence ID" value="PWA13403.1"/>
    <property type="molecule type" value="Genomic_DNA"/>
</dbReference>
<dbReference type="InterPro" id="IPR036138">
    <property type="entry name" value="PBP_dimer_sf"/>
</dbReference>
<keyword evidence="7" id="KW-1133">Transmembrane helix</keyword>
<dbReference type="EC" id="3.4.16.4" evidence="4"/>